<gene>
    <name evidence="1" type="ORF">A3843_04265</name>
</gene>
<evidence type="ECO:0000313" key="1">
    <source>
        <dbReference type="EMBL" id="OKL45535.1"/>
    </source>
</evidence>
<dbReference type="AlphaFoldDB" id="A0A1U7JLE6"/>
<dbReference type="Pfam" id="PF06935">
    <property type="entry name" value="DUF1284"/>
    <property type="match status" value="1"/>
</dbReference>
<sequence>MIELRGHHLLCMLTFVGKGYTAAFTRNYEGLMQRMNAGEPVKVVAGPDAICAGLLKSDPCAHCHDDSVKERDAAALQAVEAALGRPLPREAAFTLSADDIERLRAGYSAGQMKAACEGCEWQTLCAEIAASGFSGVRLFGK</sequence>
<proteinExistence type="predicted"/>
<protein>
    <recommendedName>
        <fullName evidence="3">DUF1284 domain-containing protein</fullName>
    </recommendedName>
</protein>
<organism evidence="1 2">
    <name type="scientific">Pseudovibrio exalbescens</name>
    <dbReference type="NCBI Taxonomy" id="197461"/>
    <lineage>
        <taxon>Bacteria</taxon>
        <taxon>Pseudomonadati</taxon>
        <taxon>Pseudomonadota</taxon>
        <taxon>Alphaproteobacteria</taxon>
        <taxon>Hyphomicrobiales</taxon>
        <taxon>Stappiaceae</taxon>
        <taxon>Pseudovibrio</taxon>
    </lineage>
</organism>
<comment type="caution">
    <text evidence="1">The sequence shown here is derived from an EMBL/GenBank/DDBJ whole genome shotgun (WGS) entry which is preliminary data.</text>
</comment>
<name>A0A1U7JLE6_9HYPH</name>
<accession>A0A1U7JLE6</accession>
<evidence type="ECO:0000313" key="2">
    <source>
        <dbReference type="Proteomes" id="UP000185783"/>
    </source>
</evidence>
<dbReference type="Proteomes" id="UP000185783">
    <property type="component" value="Unassembled WGS sequence"/>
</dbReference>
<dbReference type="EMBL" id="LVVZ01000005">
    <property type="protein sequence ID" value="OKL45535.1"/>
    <property type="molecule type" value="Genomic_DNA"/>
</dbReference>
<evidence type="ECO:0008006" key="3">
    <source>
        <dbReference type="Google" id="ProtNLM"/>
    </source>
</evidence>
<reference evidence="1 2" key="1">
    <citation type="submission" date="2016-03" db="EMBL/GenBank/DDBJ databases">
        <title>Genome sequence of Nesiotobacter sp. nov., a moderately halophilic alphaproteobacterium isolated from the Yellow Sea, China.</title>
        <authorList>
            <person name="Zhang G."/>
            <person name="Zhang R."/>
        </authorList>
    </citation>
    <scope>NUCLEOTIDE SEQUENCE [LARGE SCALE GENOMIC DNA]</scope>
    <source>
        <strain evidence="1 2">WB1-6</strain>
    </source>
</reference>
<keyword evidence="2" id="KW-1185">Reference proteome</keyword>
<dbReference type="RefSeq" id="WP_028479970.1">
    <property type="nucleotide sequence ID" value="NZ_LVVZ01000005.1"/>
</dbReference>
<dbReference type="STRING" id="197461.A3843_04265"/>
<dbReference type="InterPro" id="IPR009702">
    <property type="entry name" value="DUF1284"/>
</dbReference>